<feature type="domain" description="Peptidase S74" evidence="2">
    <location>
        <begin position="1"/>
        <end position="70"/>
    </location>
</feature>
<reference evidence="3 4" key="1">
    <citation type="submission" date="2024-02" db="EMBL/GenBank/DDBJ databases">
        <authorList>
            <person name="Chen Y."/>
            <person name="Shah S."/>
            <person name="Dougan E. K."/>
            <person name="Thang M."/>
            <person name="Chan C."/>
        </authorList>
    </citation>
    <scope>NUCLEOTIDE SEQUENCE [LARGE SCALE GENOMIC DNA]</scope>
</reference>
<evidence type="ECO:0000259" key="2">
    <source>
        <dbReference type="PROSITE" id="PS51688"/>
    </source>
</evidence>
<dbReference type="EMBL" id="CAXAMM010028580">
    <property type="protein sequence ID" value="CAK9063079.1"/>
    <property type="molecule type" value="Genomic_DNA"/>
</dbReference>
<gene>
    <name evidence="3" type="ORF">SCF082_LOCUS32729</name>
</gene>
<keyword evidence="4" id="KW-1185">Reference proteome</keyword>
<keyword evidence="1" id="KW-0175">Coiled coil</keyword>
<accession>A0ABP0NJV7</accession>
<organism evidence="3 4">
    <name type="scientific">Durusdinium trenchii</name>
    <dbReference type="NCBI Taxonomy" id="1381693"/>
    <lineage>
        <taxon>Eukaryota</taxon>
        <taxon>Sar</taxon>
        <taxon>Alveolata</taxon>
        <taxon>Dinophyceae</taxon>
        <taxon>Suessiales</taxon>
        <taxon>Symbiodiniaceae</taxon>
        <taxon>Durusdinium</taxon>
    </lineage>
</organism>
<comment type="caution">
    <text evidence="3">The sequence shown here is derived from an EMBL/GenBank/DDBJ whole genome shotgun (WGS) entry which is preliminary data.</text>
</comment>
<feature type="coiled-coil region" evidence="1">
    <location>
        <begin position="60"/>
        <end position="109"/>
    </location>
</feature>
<dbReference type="PROSITE" id="PS51688">
    <property type="entry name" value="ICA"/>
    <property type="match status" value="1"/>
</dbReference>
<dbReference type="InterPro" id="IPR030392">
    <property type="entry name" value="S74_ICA"/>
</dbReference>
<evidence type="ECO:0000313" key="3">
    <source>
        <dbReference type="EMBL" id="CAK9063079.1"/>
    </source>
</evidence>
<proteinExistence type="predicted"/>
<evidence type="ECO:0000313" key="4">
    <source>
        <dbReference type="Proteomes" id="UP001642464"/>
    </source>
</evidence>
<dbReference type="Proteomes" id="UP001642464">
    <property type="component" value="Unassembled WGS sequence"/>
</dbReference>
<sequence>MFRRDVEAKHQRFGFIADEIAVTLPEVVQESSDEKKIKGIAYQDLIAVMVVSVQSLNSRFDEVEGLAAALMSRLVALEENVKMKKLQDWQTVMNRLENLEARLTKLEMKGLL</sequence>
<evidence type="ECO:0000256" key="1">
    <source>
        <dbReference type="SAM" id="Coils"/>
    </source>
</evidence>
<protein>
    <recommendedName>
        <fullName evidence="2">Peptidase S74 domain-containing protein</fullName>
    </recommendedName>
</protein>
<name>A0ABP0NJV7_9DINO</name>